<dbReference type="GO" id="GO:0140570">
    <property type="term" value="P:extraction of mislocalized protein from mitochondrial outer membrane"/>
    <property type="evidence" value="ECO:0007669"/>
    <property type="project" value="TreeGrafter"/>
</dbReference>
<evidence type="ECO:0000256" key="5">
    <source>
        <dbReference type="RuleBase" id="RU003651"/>
    </source>
</evidence>
<name>A0AAD5XAF3_9FUNG</name>
<evidence type="ECO:0000313" key="8">
    <source>
        <dbReference type="EMBL" id="KAJ3057438.1"/>
    </source>
</evidence>
<proteinExistence type="inferred from homology"/>
<dbReference type="AlphaFoldDB" id="A0AAD5XAF3"/>
<keyword evidence="2 5" id="KW-0547">Nucleotide-binding</keyword>
<gene>
    <name evidence="8" type="ORF">HK097_006366</name>
</gene>
<keyword evidence="4" id="KW-0496">Mitochondrion</keyword>
<evidence type="ECO:0000259" key="7">
    <source>
        <dbReference type="Pfam" id="PF17862"/>
    </source>
</evidence>
<evidence type="ECO:0000259" key="6">
    <source>
        <dbReference type="Pfam" id="PF00004"/>
    </source>
</evidence>
<dbReference type="Gene3D" id="1.10.8.60">
    <property type="match status" value="1"/>
</dbReference>
<comment type="caution">
    <text evidence="8">The sequence shown here is derived from an EMBL/GenBank/DDBJ whole genome shotgun (WGS) entry which is preliminary data.</text>
</comment>
<comment type="similarity">
    <text evidence="5">Belongs to the AAA ATPase family.</text>
</comment>
<dbReference type="InterPro" id="IPR051701">
    <property type="entry name" value="Mito_OM_Translocase_MSP1"/>
</dbReference>
<dbReference type="Pfam" id="PF00004">
    <property type="entry name" value="AAA"/>
    <property type="match status" value="1"/>
</dbReference>
<dbReference type="Pfam" id="PF17862">
    <property type="entry name" value="AAA_lid_3"/>
    <property type="match status" value="1"/>
</dbReference>
<dbReference type="EMBL" id="JADGJD010000003">
    <property type="protein sequence ID" value="KAJ3057438.1"/>
    <property type="molecule type" value="Genomic_DNA"/>
</dbReference>
<dbReference type="PROSITE" id="PS00674">
    <property type="entry name" value="AAA"/>
    <property type="match status" value="1"/>
</dbReference>
<dbReference type="PANTHER" id="PTHR45644">
    <property type="entry name" value="AAA ATPASE, PUTATIVE (AFU_ORTHOLOGUE AFUA_2G12920)-RELATED-RELATED"/>
    <property type="match status" value="1"/>
</dbReference>
<evidence type="ECO:0000256" key="1">
    <source>
        <dbReference type="ARBA" id="ARBA00004304"/>
    </source>
</evidence>
<dbReference type="InterPro" id="IPR027417">
    <property type="entry name" value="P-loop_NTPase"/>
</dbReference>
<evidence type="ECO:0000256" key="2">
    <source>
        <dbReference type="ARBA" id="ARBA00022741"/>
    </source>
</evidence>
<keyword evidence="3 5" id="KW-0067">ATP-binding</keyword>
<comment type="subcellular location">
    <subcellularLocation>
        <location evidence="1">Mitochondrion membrane</location>
        <topology evidence="1">Single-pass membrane protein</topology>
    </subcellularLocation>
</comment>
<keyword evidence="9" id="KW-1185">Reference proteome</keyword>
<dbReference type="GO" id="GO:0005741">
    <property type="term" value="C:mitochondrial outer membrane"/>
    <property type="evidence" value="ECO:0007669"/>
    <property type="project" value="TreeGrafter"/>
</dbReference>
<evidence type="ECO:0000313" key="9">
    <source>
        <dbReference type="Proteomes" id="UP001212841"/>
    </source>
</evidence>
<evidence type="ECO:0000256" key="3">
    <source>
        <dbReference type="ARBA" id="ARBA00022840"/>
    </source>
</evidence>
<protein>
    <submittedName>
        <fullName evidence="8">Uncharacterized protein</fullName>
    </submittedName>
</protein>
<dbReference type="InterPro" id="IPR003959">
    <property type="entry name" value="ATPase_AAA_core"/>
</dbReference>
<evidence type="ECO:0000256" key="4">
    <source>
        <dbReference type="ARBA" id="ARBA00023128"/>
    </source>
</evidence>
<dbReference type="GO" id="GO:0016887">
    <property type="term" value="F:ATP hydrolysis activity"/>
    <property type="evidence" value="ECO:0007669"/>
    <property type="project" value="InterPro"/>
</dbReference>
<sequence>MLAKALAKESGANFINMHVSTLTEKWYGESQKLVNALFTLAKKLQPAIIFIDEIDSFLRERKSNDHEATSMMKAEFMSLWDGLTSHDMRVVVLGATNRPNDIDKAILRRMPKRFHIKLPDPSQRERVLRMLLSQVDLDEEFDLKSVVSGTHGYSGSDLKELCRNAAMVPVRESIRKLEGKFDDLQADSFKVRPLRTSDFFEPMSGAHHGIDGTLTGLVDLD</sequence>
<dbReference type="GO" id="GO:0005524">
    <property type="term" value="F:ATP binding"/>
    <property type="evidence" value="ECO:0007669"/>
    <property type="project" value="UniProtKB-KW"/>
</dbReference>
<dbReference type="Proteomes" id="UP001212841">
    <property type="component" value="Unassembled WGS sequence"/>
</dbReference>
<feature type="domain" description="AAA ATPase AAA+ lid" evidence="7">
    <location>
        <begin position="141"/>
        <end position="178"/>
    </location>
</feature>
<dbReference type="InterPro" id="IPR003960">
    <property type="entry name" value="ATPase_AAA_CS"/>
</dbReference>
<dbReference type="SUPFAM" id="SSF52540">
    <property type="entry name" value="P-loop containing nucleoside triphosphate hydrolases"/>
    <property type="match status" value="1"/>
</dbReference>
<organism evidence="8 9">
    <name type="scientific">Rhizophlyctis rosea</name>
    <dbReference type="NCBI Taxonomy" id="64517"/>
    <lineage>
        <taxon>Eukaryota</taxon>
        <taxon>Fungi</taxon>
        <taxon>Fungi incertae sedis</taxon>
        <taxon>Chytridiomycota</taxon>
        <taxon>Chytridiomycota incertae sedis</taxon>
        <taxon>Chytridiomycetes</taxon>
        <taxon>Rhizophlyctidales</taxon>
        <taxon>Rhizophlyctidaceae</taxon>
        <taxon>Rhizophlyctis</taxon>
    </lineage>
</organism>
<reference evidence="8" key="1">
    <citation type="submission" date="2020-05" db="EMBL/GenBank/DDBJ databases">
        <title>Phylogenomic resolution of chytrid fungi.</title>
        <authorList>
            <person name="Stajich J.E."/>
            <person name="Amses K."/>
            <person name="Simmons R."/>
            <person name="Seto K."/>
            <person name="Myers J."/>
            <person name="Bonds A."/>
            <person name="Quandt C.A."/>
            <person name="Barry K."/>
            <person name="Liu P."/>
            <person name="Grigoriev I."/>
            <person name="Longcore J.E."/>
            <person name="James T.Y."/>
        </authorList>
    </citation>
    <scope>NUCLEOTIDE SEQUENCE</scope>
    <source>
        <strain evidence="8">JEL0318</strain>
    </source>
</reference>
<dbReference type="InterPro" id="IPR041569">
    <property type="entry name" value="AAA_lid_3"/>
</dbReference>
<dbReference type="PANTHER" id="PTHR45644:SF3">
    <property type="entry name" value="FI08533P-RELATED"/>
    <property type="match status" value="1"/>
</dbReference>
<feature type="domain" description="ATPase AAA-type core" evidence="6">
    <location>
        <begin position="1"/>
        <end position="117"/>
    </location>
</feature>
<accession>A0AAD5XAF3</accession>
<dbReference type="Gene3D" id="3.40.50.300">
    <property type="entry name" value="P-loop containing nucleotide triphosphate hydrolases"/>
    <property type="match status" value="1"/>
</dbReference>